<dbReference type="GeneID" id="7844313"/>
<sequence>MSLFKLYSNLLVTHPLKTKMATASVIFSAADLMCQKFVEEKKQIDYRRTFCNTFVGAFIQAPLLHGWMNVVLQRVLNVYLPRMGLLVNATNTQKTIWSVVLDQLLYSPFIQFFYYMSTNLLINGNLESGINAIKNKMPKSLVDSYKIWPASNYICYGYVPLQFRVLWTNLVGVGWQMYMSYQNNNHHHHQNHSNKQEQSQLLSETQQNFIQNIAYTSSLFSFATQFSMQIASTQTMMLQF</sequence>
<dbReference type="PANTHER" id="PTHR11266">
    <property type="entry name" value="PEROXISOMAL MEMBRANE PROTEIN 2, PXMP2 MPV17"/>
    <property type="match status" value="1"/>
</dbReference>
<dbReference type="GO" id="GO:0005737">
    <property type="term" value="C:cytoplasm"/>
    <property type="evidence" value="ECO:0007669"/>
    <property type="project" value="TreeGrafter"/>
</dbReference>
<dbReference type="eggNOG" id="KOG1944">
    <property type="taxonomic scope" value="Eukaryota"/>
</dbReference>
<name>Q22T39_TETTS</name>
<dbReference type="GO" id="GO:0016020">
    <property type="term" value="C:membrane"/>
    <property type="evidence" value="ECO:0007669"/>
    <property type="project" value="UniProtKB-SubCell"/>
</dbReference>
<evidence type="ECO:0000256" key="6">
    <source>
        <dbReference type="RuleBase" id="RU363053"/>
    </source>
</evidence>
<evidence type="ECO:0000256" key="2">
    <source>
        <dbReference type="ARBA" id="ARBA00006824"/>
    </source>
</evidence>
<accession>Q22T39</accession>
<evidence type="ECO:0000313" key="8">
    <source>
        <dbReference type="Proteomes" id="UP000009168"/>
    </source>
</evidence>
<evidence type="ECO:0000256" key="4">
    <source>
        <dbReference type="ARBA" id="ARBA00022989"/>
    </source>
</evidence>
<dbReference type="InParanoid" id="Q22T39"/>
<gene>
    <name evidence="7" type="ORF">TTHERM_00185730</name>
</gene>
<keyword evidence="4" id="KW-1133">Transmembrane helix</keyword>
<keyword evidence="3" id="KW-0812">Transmembrane</keyword>
<dbReference type="OMA" id="RTLMMCT"/>
<dbReference type="STRING" id="312017.Q22T39"/>
<dbReference type="Proteomes" id="UP000009168">
    <property type="component" value="Unassembled WGS sequence"/>
</dbReference>
<dbReference type="KEGG" id="tet:TTHERM_00185730"/>
<dbReference type="PANTHER" id="PTHR11266:SF17">
    <property type="entry name" value="PROTEIN MPV17"/>
    <property type="match status" value="1"/>
</dbReference>
<comment type="similarity">
    <text evidence="2 6">Belongs to the peroxisomal membrane protein PXMP2/4 family.</text>
</comment>
<evidence type="ECO:0000256" key="3">
    <source>
        <dbReference type="ARBA" id="ARBA00022692"/>
    </source>
</evidence>
<evidence type="ECO:0000256" key="5">
    <source>
        <dbReference type="ARBA" id="ARBA00023136"/>
    </source>
</evidence>
<dbReference type="RefSeq" id="XP_001008844.1">
    <property type="nucleotide sequence ID" value="XM_001008844.1"/>
</dbReference>
<keyword evidence="8" id="KW-1185">Reference proteome</keyword>
<dbReference type="HOGENOM" id="CLU_049109_8_2_1"/>
<evidence type="ECO:0000256" key="1">
    <source>
        <dbReference type="ARBA" id="ARBA00004141"/>
    </source>
</evidence>
<organism evidence="7 8">
    <name type="scientific">Tetrahymena thermophila (strain SB210)</name>
    <dbReference type="NCBI Taxonomy" id="312017"/>
    <lineage>
        <taxon>Eukaryota</taxon>
        <taxon>Sar</taxon>
        <taxon>Alveolata</taxon>
        <taxon>Ciliophora</taxon>
        <taxon>Intramacronucleata</taxon>
        <taxon>Oligohymenophorea</taxon>
        <taxon>Hymenostomatida</taxon>
        <taxon>Tetrahymenina</taxon>
        <taxon>Tetrahymenidae</taxon>
        <taxon>Tetrahymena</taxon>
    </lineage>
</organism>
<dbReference type="OrthoDB" id="310747at2759"/>
<dbReference type="InterPro" id="IPR007248">
    <property type="entry name" value="Mpv17_PMP22"/>
</dbReference>
<proteinExistence type="inferred from homology"/>
<evidence type="ECO:0000313" key="7">
    <source>
        <dbReference type="EMBL" id="EAR88599.1"/>
    </source>
</evidence>
<dbReference type="Pfam" id="PF04117">
    <property type="entry name" value="Mpv17_PMP22"/>
    <property type="match status" value="1"/>
</dbReference>
<keyword evidence="5" id="KW-0472">Membrane</keyword>
<protein>
    <submittedName>
        <fullName evidence="7">Mpv17/PMP22 family protein</fullName>
    </submittedName>
</protein>
<dbReference type="EMBL" id="GG662840">
    <property type="protein sequence ID" value="EAR88599.1"/>
    <property type="molecule type" value="Genomic_DNA"/>
</dbReference>
<dbReference type="AlphaFoldDB" id="Q22T39"/>
<comment type="subcellular location">
    <subcellularLocation>
        <location evidence="1">Membrane</location>
        <topology evidence="1">Multi-pass membrane protein</topology>
    </subcellularLocation>
</comment>
<reference evidence="8" key="1">
    <citation type="journal article" date="2006" name="PLoS Biol.">
        <title>Macronuclear genome sequence of the ciliate Tetrahymena thermophila, a model eukaryote.</title>
        <authorList>
            <person name="Eisen J.A."/>
            <person name="Coyne R.S."/>
            <person name="Wu M."/>
            <person name="Wu D."/>
            <person name="Thiagarajan M."/>
            <person name="Wortman J.R."/>
            <person name="Badger J.H."/>
            <person name="Ren Q."/>
            <person name="Amedeo P."/>
            <person name="Jones K.M."/>
            <person name="Tallon L.J."/>
            <person name="Delcher A.L."/>
            <person name="Salzberg S.L."/>
            <person name="Silva J.C."/>
            <person name="Haas B.J."/>
            <person name="Majoros W.H."/>
            <person name="Farzad M."/>
            <person name="Carlton J.M."/>
            <person name="Smith R.K. Jr."/>
            <person name="Garg J."/>
            <person name="Pearlman R.E."/>
            <person name="Karrer K.M."/>
            <person name="Sun L."/>
            <person name="Manning G."/>
            <person name="Elde N.C."/>
            <person name="Turkewitz A.P."/>
            <person name="Asai D.J."/>
            <person name="Wilkes D.E."/>
            <person name="Wang Y."/>
            <person name="Cai H."/>
            <person name="Collins K."/>
            <person name="Stewart B.A."/>
            <person name="Lee S.R."/>
            <person name="Wilamowska K."/>
            <person name="Weinberg Z."/>
            <person name="Ruzzo W.L."/>
            <person name="Wloga D."/>
            <person name="Gaertig J."/>
            <person name="Frankel J."/>
            <person name="Tsao C.-C."/>
            <person name="Gorovsky M.A."/>
            <person name="Keeling P.J."/>
            <person name="Waller R.F."/>
            <person name="Patron N.J."/>
            <person name="Cherry J.M."/>
            <person name="Stover N.A."/>
            <person name="Krieger C.J."/>
            <person name="del Toro C."/>
            <person name="Ryder H.F."/>
            <person name="Williamson S.C."/>
            <person name="Barbeau R.A."/>
            <person name="Hamilton E.P."/>
            <person name="Orias E."/>
        </authorList>
    </citation>
    <scope>NUCLEOTIDE SEQUENCE [LARGE SCALE GENOMIC DNA]</scope>
    <source>
        <strain evidence="8">SB210</strain>
    </source>
</reference>